<sequence>MKEWLFIIFLILNGTLFWVTIITNYLLLSNGFYGQLLTLPLILFSITYLFCSQSYHQASFVPFVDVVLLSNRLFLSYINKLWPHCR</sequence>
<feature type="transmembrane region" description="Helical" evidence="1">
    <location>
        <begin position="5"/>
        <end position="26"/>
    </location>
</feature>
<dbReference type="AlphaFoldDB" id="A0A8J5ZBH4"/>
<name>A0A8J5ZBH4_9ROSI</name>
<keyword evidence="1" id="KW-1133">Transmembrane helix</keyword>
<proteinExistence type="predicted"/>
<protein>
    <submittedName>
        <fullName evidence="2">Uncharacterized protein</fullName>
    </submittedName>
</protein>
<reference evidence="2 3" key="1">
    <citation type="journal article" date="2021" name="bioRxiv">
        <title>The Gossypium anomalum genome as a resource for cotton improvement and evolutionary analysis of hybrid incompatibility.</title>
        <authorList>
            <person name="Grover C.E."/>
            <person name="Yuan D."/>
            <person name="Arick M.A."/>
            <person name="Miller E.R."/>
            <person name="Hu G."/>
            <person name="Peterson D.G."/>
            <person name="Wendel J.F."/>
            <person name="Udall J.A."/>
        </authorList>
    </citation>
    <scope>NUCLEOTIDE SEQUENCE [LARGE SCALE GENOMIC DNA]</scope>
    <source>
        <strain evidence="2">JFW-Udall</strain>
        <tissue evidence="2">Leaf</tissue>
    </source>
</reference>
<accession>A0A8J5ZBH4</accession>
<evidence type="ECO:0000313" key="3">
    <source>
        <dbReference type="Proteomes" id="UP000701853"/>
    </source>
</evidence>
<keyword evidence="1" id="KW-0812">Transmembrane</keyword>
<evidence type="ECO:0000313" key="2">
    <source>
        <dbReference type="EMBL" id="KAG8495901.1"/>
    </source>
</evidence>
<keyword evidence="3" id="KW-1185">Reference proteome</keyword>
<evidence type="ECO:0000256" key="1">
    <source>
        <dbReference type="SAM" id="Phobius"/>
    </source>
</evidence>
<dbReference type="OrthoDB" id="674805at2759"/>
<gene>
    <name evidence="2" type="ORF">CXB51_009540</name>
</gene>
<keyword evidence="1" id="KW-0472">Membrane</keyword>
<feature type="transmembrane region" description="Helical" evidence="1">
    <location>
        <begin position="32"/>
        <end position="51"/>
    </location>
</feature>
<dbReference type="Proteomes" id="UP000701853">
    <property type="component" value="Chromosome 4"/>
</dbReference>
<organism evidence="2 3">
    <name type="scientific">Gossypium anomalum</name>
    <dbReference type="NCBI Taxonomy" id="47600"/>
    <lineage>
        <taxon>Eukaryota</taxon>
        <taxon>Viridiplantae</taxon>
        <taxon>Streptophyta</taxon>
        <taxon>Embryophyta</taxon>
        <taxon>Tracheophyta</taxon>
        <taxon>Spermatophyta</taxon>
        <taxon>Magnoliopsida</taxon>
        <taxon>eudicotyledons</taxon>
        <taxon>Gunneridae</taxon>
        <taxon>Pentapetalae</taxon>
        <taxon>rosids</taxon>
        <taxon>malvids</taxon>
        <taxon>Malvales</taxon>
        <taxon>Malvaceae</taxon>
        <taxon>Malvoideae</taxon>
        <taxon>Gossypium</taxon>
    </lineage>
</organism>
<comment type="caution">
    <text evidence="2">The sequence shown here is derived from an EMBL/GenBank/DDBJ whole genome shotgun (WGS) entry which is preliminary data.</text>
</comment>
<dbReference type="EMBL" id="JAHUZN010000004">
    <property type="protein sequence ID" value="KAG8495901.1"/>
    <property type="molecule type" value="Genomic_DNA"/>
</dbReference>